<gene>
    <name evidence="1" type="ORF">ALOHA_HF4000APKG8I13ctg1g34</name>
</gene>
<protein>
    <submittedName>
        <fullName evidence="1">Uncharacterized protein</fullName>
    </submittedName>
</protein>
<evidence type="ECO:0000313" key="1">
    <source>
        <dbReference type="EMBL" id="ABZ09764.1"/>
    </source>
</evidence>
<name>B3TB05_9ARCH</name>
<reference evidence="1" key="1">
    <citation type="journal article" date="2008" name="ISME J.">
        <title>Genomic patterns of recombination, clonal divergence and environment in marine microbial populations.</title>
        <authorList>
            <person name="Konstantinidis K.T."/>
            <person name="Delong E.F."/>
        </authorList>
    </citation>
    <scope>NUCLEOTIDE SEQUENCE</scope>
</reference>
<dbReference type="AlphaFoldDB" id="B3TB05"/>
<accession>B3TB05</accession>
<dbReference type="EMBL" id="EU016657">
    <property type="protein sequence ID" value="ABZ09764.1"/>
    <property type="molecule type" value="Genomic_DNA"/>
</dbReference>
<sequence>MSPKMANLIDFKSTIGPKSRFSCLRTSQYTFWKVYFFNFRHKIRDYLVLQLKETASLGTKYTLMRNSAVCWFYN</sequence>
<proteinExistence type="predicted"/>
<organism evidence="1">
    <name type="scientific">uncultured marine crenarchaeote HF4000_APKG8I13</name>
    <dbReference type="NCBI Taxonomy" id="455606"/>
    <lineage>
        <taxon>Archaea</taxon>
        <taxon>Nitrososphaerota</taxon>
        <taxon>Nitrososphaeria</taxon>
        <taxon>Nitrosopumilales</taxon>
        <taxon>environmental samples</taxon>
    </lineage>
</organism>